<evidence type="ECO:0000313" key="1">
    <source>
        <dbReference type="EMBL" id="EGC85926.1"/>
    </source>
</evidence>
<dbReference type="Proteomes" id="UP000003155">
    <property type="component" value="Unassembled WGS sequence"/>
</dbReference>
<organism evidence="1 2">
    <name type="scientific">Prevotella denticola CRIS 18C-A</name>
    <dbReference type="NCBI Taxonomy" id="944557"/>
    <lineage>
        <taxon>Bacteria</taxon>
        <taxon>Pseudomonadati</taxon>
        <taxon>Bacteroidota</taxon>
        <taxon>Bacteroidia</taxon>
        <taxon>Bacteroidales</taxon>
        <taxon>Prevotellaceae</taxon>
        <taxon>Prevotella</taxon>
    </lineage>
</organism>
<evidence type="ECO:0000313" key="2">
    <source>
        <dbReference type="Proteomes" id="UP000003155"/>
    </source>
</evidence>
<protein>
    <submittedName>
        <fullName evidence="1">Uncharacterized protein</fullName>
    </submittedName>
</protein>
<keyword evidence="2" id="KW-1185">Reference proteome</keyword>
<name>F0H8F7_9BACT</name>
<dbReference type="AlphaFoldDB" id="F0H8F7"/>
<gene>
    <name evidence="1" type="ORF">HMPREF9303_0632</name>
</gene>
<dbReference type="EMBL" id="AEXO01000092">
    <property type="protein sequence ID" value="EGC85926.1"/>
    <property type="molecule type" value="Genomic_DNA"/>
</dbReference>
<proteinExistence type="predicted"/>
<accession>F0H8F7</accession>
<reference evidence="1 2" key="1">
    <citation type="submission" date="2011-02" db="EMBL/GenBank/DDBJ databases">
        <authorList>
            <person name="Durkin A.S."/>
            <person name="Madupu R."/>
            <person name="Torralba M."/>
            <person name="Gillis M."/>
            <person name="Methe B."/>
            <person name="Sutton G."/>
            <person name="Nelson K.E."/>
        </authorList>
    </citation>
    <scope>NUCLEOTIDE SEQUENCE [LARGE SCALE GENOMIC DNA]</scope>
    <source>
        <strain evidence="1 2">CRIS 18C-A</strain>
    </source>
</reference>
<comment type="caution">
    <text evidence="1">The sequence shown here is derived from an EMBL/GenBank/DDBJ whole genome shotgun (WGS) entry which is preliminary data.</text>
</comment>
<sequence>MIVRFSVWAQEEQTIYLNPSDKSRSPCLKEIRRTKICLFFSFLKKPMGLEVV</sequence>